<name>A0A2P5A8P4_PARAD</name>
<feature type="coiled-coil region" evidence="1">
    <location>
        <begin position="91"/>
        <end position="154"/>
    </location>
</feature>
<evidence type="ECO:0000313" key="2">
    <source>
        <dbReference type="EMBL" id="PON32897.1"/>
    </source>
</evidence>
<dbReference type="Proteomes" id="UP000237105">
    <property type="component" value="Unassembled WGS sequence"/>
</dbReference>
<accession>A0A2P5A8P4</accession>
<protein>
    <submittedName>
        <fullName evidence="2">Uncharacterized protein</fullName>
    </submittedName>
</protein>
<gene>
    <name evidence="2" type="ORF">PanWU01x14_357340</name>
</gene>
<keyword evidence="3" id="KW-1185">Reference proteome</keyword>
<sequence length="234" mass="26499">MSHPEPSKEIVTSSEPNLVDQDQELFALLNQLPEKAGMSAAFIDRFTYEEGWERMKRRSAKVAFGSAMRMLANTAAAAVLMHDPVLECLEKAEKVEEITQAFENSEKAREEEKKAFDLERQQLFEGLAKEKLEKENLEEKVKELKKTISEHPDRIKKATTEAVHKAIEEFKATEVKELEDKASDITSSTIIFNIFCEHPDFDFSILGEDVVELVQSWRKKETTKTGDGGASTSV</sequence>
<dbReference type="EMBL" id="JXTB01000773">
    <property type="protein sequence ID" value="PON32897.1"/>
    <property type="molecule type" value="Genomic_DNA"/>
</dbReference>
<dbReference type="AlphaFoldDB" id="A0A2P5A8P4"/>
<evidence type="ECO:0000313" key="3">
    <source>
        <dbReference type="Proteomes" id="UP000237105"/>
    </source>
</evidence>
<proteinExistence type="predicted"/>
<keyword evidence="1" id="KW-0175">Coiled coil</keyword>
<evidence type="ECO:0000256" key="1">
    <source>
        <dbReference type="SAM" id="Coils"/>
    </source>
</evidence>
<comment type="caution">
    <text evidence="2">The sequence shown here is derived from an EMBL/GenBank/DDBJ whole genome shotgun (WGS) entry which is preliminary data.</text>
</comment>
<organism evidence="2 3">
    <name type="scientific">Parasponia andersonii</name>
    <name type="common">Sponia andersonii</name>
    <dbReference type="NCBI Taxonomy" id="3476"/>
    <lineage>
        <taxon>Eukaryota</taxon>
        <taxon>Viridiplantae</taxon>
        <taxon>Streptophyta</taxon>
        <taxon>Embryophyta</taxon>
        <taxon>Tracheophyta</taxon>
        <taxon>Spermatophyta</taxon>
        <taxon>Magnoliopsida</taxon>
        <taxon>eudicotyledons</taxon>
        <taxon>Gunneridae</taxon>
        <taxon>Pentapetalae</taxon>
        <taxon>rosids</taxon>
        <taxon>fabids</taxon>
        <taxon>Rosales</taxon>
        <taxon>Cannabaceae</taxon>
        <taxon>Parasponia</taxon>
    </lineage>
</organism>
<reference evidence="3" key="1">
    <citation type="submission" date="2016-06" db="EMBL/GenBank/DDBJ databases">
        <title>Parallel loss of symbiosis genes in relatives of nitrogen-fixing non-legume Parasponia.</title>
        <authorList>
            <person name="Van Velzen R."/>
            <person name="Holmer R."/>
            <person name="Bu F."/>
            <person name="Rutten L."/>
            <person name="Van Zeijl A."/>
            <person name="Liu W."/>
            <person name="Santuari L."/>
            <person name="Cao Q."/>
            <person name="Sharma T."/>
            <person name="Shen D."/>
            <person name="Roswanjaya Y."/>
            <person name="Wardhani T."/>
            <person name="Kalhor M.S."/>
            <person name="Jansen J."/>
            <person name="Van den Hoogen J."/>
            <person name="Gungor B."/>
            <person name="Hartog M."/>
            <person name="Hontelez J."/>
            <person name="Verver J."/>
            <person name="Yang W.-C."/>
            <person name="Schijlen E."/>
            <person name="Repin R."/>
            <person name="Schilthuizen M."/>
            <person name="Schranz E."/>
            <person name="Heidstra R."/>
            <person name="Miyata K."/>
            <person name="Fedorova E."/>
            <person name="Kohlen W."/>
            <person name="Bisseling T."/>
            <person name="Smit S."/>
            <person name="Geurts R."/>
        </authorList>
    </citation>
    <scope>NUCLEOTIDE SEQUENCE [LARGE SCALE GENOMIC DNA]</scope>
    <source>
        <strain evidence="3">cv. WU1-14</strain>
    </source>
</reference>